<name>A0A7I5ECN5_HAECO</name>
<dbReference type="Proteomes" id="UP000025227">
    <property type="component" value="Unplaced"/>
</dbReference>
<evidence type="ECO:0000313" key="2">
    <source>
        <dbReference type="WBParaSite" id="HCON_00143160-00001"/>
    </source>
</evidence>
<protein>
    <submittedName>
        <fullName evidence="2">Reverse transcriptase domain-containing protein</fullName>
    </submittedName>
</protein>
<sequence length="141" mass="16380">MALDLRLTTAGNGPAICFMSKVERPLIVRMNMVYCRYNDDFCEIVSTQQEMDVLFDILNRHSQYVRLTREVSYEAWLPYPKTQMKISCGRYRVKWCRKNTSTNILPHAKPGHLKAGKVQLFVRCRERPQECEQGSGTEGVM</sequence>
<evidence type="ECO:0000313" key="1">
    <source>
        <dbReference type="Proteomes" id="UP000025227"/>
    </source>
</evidence>
<proteinExistence type="predicted"/>
<dbReference type="WBParaSite" id="HCON_00143160-00001">
    <property type="protein sequence ID" value="HCON_00143160-00001"/>
    <property type="gene ID" value="HCON_00143160"/>
</dbReference>
<keyword evidence="1" id="KW-1185">Reference proteome</keyword>
<dbReference type="AlphaFoldDB" id="A0A7I5ECN5"/>
<reference evidence="2" key="1">
    <citation type="submission" date="2020-12" db="UniProtKB">
        <authorList>
            <consortium name="WormBaseParasite"/>
        </authorList>
    </citation>
    <scope>IDENTIFICATION</scope>
    <source>
        <strain evidence="2">MHco3</strain>
    </source>
</reference>
<organism evidence="1 2">
    <name type="scientific">Haemonchus contortus</name>
    <name type="common">Barber pole worm</name>
    <dbReference type="NCBI Taxonomy" id="6289"/>
    <lineage>
        <taxon>Eukaryota</taxon>
        <taxon>Metazoa</taxon>
        <taxon>Ecdysozoa</taxon>
        <taxon>Nematoda</taxon>
        <taxon>Chromadorea</taxon>
        <taxon>Rhabditida</taxon>
        <taxon>Rhabditina</taxon>
        <taxon>Rhabditomorpha</taxon>
        <taxon>Strongyloidea</taxon>
        <taxon>Trichostrongylidae</taxon>
        <taxon>Haemonchus</taxon>
    </lineage>
</organism>
<accession>A0A7I5ECN5</accession>